<keyword evidence="5" id="KW-1185">Reference proteome</keyword>
<dbReference type="Proteomes" id="UP000281498">
    <property type="component" value="Unassembled WGS sequence"/>
</dbReference>
<name>A0A3A9KAZ1_9BACI</name>
<dbReference type="RefSeq" id="WP_110935126.1">
    <property type="nucleotide sequence ID" value="NZ_KZ614146.1"/>
</dbReference>
<gene>
    <name evidence="4" type="ORF">CR203_10215</name>
</gene>
<dbReference type="OrthoDB" id="9759601at2"/>
<dbReference type="EMBL" id="PDOE01000003">
    <property type="protein sequence ID" value="RKL67712.1"/>
    <property type="molecule type" value="Genomic_DNA"/>
</dbReference>
<keyword evidence="1" id="KW-1133">Transmembrane helix</keyword>
<dbReference type="PANTHER" id="PTHR43155">
    <property type="entry name" value="CYCLIC DI-GMP PHOSPHODIESTERASE PA4108-RELATED"/>
    <property type="match status" value="1"/>
</dbReference>
<protein>
    <submittedName>
        <fullName evidence="4">Uncharacterized protein</fullName>
    </submittedName>
</protein>
<sequence>MREFQNFQKKLFFNYIIGSIIAVFGVGSVFIFHTLDLSSLEIRYLLFIMAVSGIIMIVGEFALYRKHIKPLREFFKLENPQKKDFDHAYVTTHRFPMLTVKRILGPHLLGLSIPASVMTYLFIYTDLINLDYYYIGLAWAGAILIAVMHALIEFFLTYNMCQKMAQKIEGLARRTIGESLTIEGKYFLSIRRKLLVSTLFTATFPVSLFILASQIRAVENYSAQSENYWSWASLIVVIILGVSICGAVLLYSSIQEPIQSLRSSFDLARDGHFEEMTNSYSDEFASLITGYNHMIRGIQERDDRNDQLLSSFFSVIAATLDARDPYTAGHSTRVADYAVKIAEKAGFTSKQTDLLKKSALLHDIGKIGIRDKILLKESRLTDAEFTVIKQHPIIGANILEQVLLPEELKPILPGVKYHHERMDGLGYPEGLTGDEIPLFGRVLAVADAFDAMTSDRPYVKGMPFSKALDIIESGKGTQWDPYFASLFLEIMGKDN</sequence>
<dbReference type="Gene3D" id="6.10.340.10">
    <property type="match status" value="1"/>
</dbReference>
<keyword evidence="1" id="KW-0472">Membrane</keyword>
<feature type="transmembrane region" description="Helical" evidence="1">
    <location>
        <begin position="135"/>
        <end position="158"/>
    </location>
</feature>
<dbReference type="AlphaFoldDB" id="A0A3A9KAZ1"/>
<reference evidence="4 5" key="1">
    <citation type="submission" date="2017-10" db="EMBL/GenBank/DDBJ databases">
        <title>Bacillus sp. nov., a halophilic bacterium isolated from a Keqin Lake.</title>
        <authorList>
            <person name="Wang H."/>
        </authorList>
    </citation>
    <scope>NUCLEOTIDE SEQUENCE [LARGE SCALE GENOMIC DNA]</scope>
    <source>
        <strain evidence="4 5">KCTC 13187</strain>
    </source>
</reference>
<evidence type="ECO:0000259" key="2">
    <source>
        <dbReference type="PROSITE" id="PS51831"/>
    </source>
</evidence>
<feature type="transmembrane region" description="Helical" evidence="1">
    <location>
        <begin position="194"/>
        <end position="216"/>
    </location>
</feature>
<dbReference type="SMART" id="SM00471">
    <property type="entry name" value="HDc"/>
    <property type="match status" value="1"/>
</dbReference>
<evidence type="ECO:0000313" key="4">
    <source>
        <dbReference type="EMBL" id="RKL67712.1"/>
    </source>
</evidence>
<dbReference type="Gene3D" id="1.10.3210.10">
    <property type="entry name" value="Hypothetical protein af1432"/>
    <property type="match status" value="1"/>
</dbReference>
<feature type="domain" description="HD-GYP" evidence="3">
    <location>
        <begin position="305"/>
        <end position="495"/>
    </location>
</feature>
<feature type="domain" description="HD" evidence="2">
    <location>
        <begin position="327"/>
        <end position="452"/>
    </location>
</feature>
<feature type="transmembrane region" description="Helical" evidence="1">
    <location>
        <begin position="44"/>
        <end position="64"/>
    </location>
</feature>
<dbReference type="NCBIfam" id="TIGR00277">
    <property type="entry name" value="HDIG"/>
    <property type="match status" value="1"/>
</dbReference>
<proteinExistence type="predicted"/>
<dbReference type="InterPro" id="IPR003607">
    <property type="entry name" value="HD/PDEase_dom"/>
</dbReference>
<dbReference type="InterPro" id="IPR037522">
    <property type="entry name" value="HD_GYP_dom"/>
</dbReference>
<evidence type="ECO:0000313" key="5">
    <source>
        <dbReference type="Proteomes" id="UP000281498"/>
    </source>
</evidence>
<evidence type="ECO:0000256" key="1">
    <source>
        <dbReference type="SAM" id="Phobius"/>
    </source>
</evidence>
<dbReference type="CDD" id="cd00077">
    <property type="entry name" value="HDc"/>
    <property type="match status" value="1"/>
</dbReference>
<feature type="transmembrane region" description="Helical" evidence="1">
    <location>
        <begin position="228"/>
        <end position="252"/>
    </location>
</feature>
<dbReference type="PANTHER" id="PTHR43155:SF2">
    <property type="entry name" value="CYCLIC DI-GMP PHOSPHODIESTERASE PA4108"/>
    <property type="match status" value="1"/>
</dbReference>
<feature type="transmembrane region" description="Helical" evidence="1">
    <location>
        <begin position="12"/>
        <end position="32"/>
    </location>
</feature>
<dbReference type="Pfam" id="PF13487">
    <property type="entry name" value="HD_5"/>
    <property type="match status" value="1"/>
</dbReference>
<dbReference type="PROSITE" id="PS51831">
    <property type="entry name" value="HD"/>
    <property type="match status" value="1"/>
</dbReference>
<dbReference type="InterPro" id="IPR006674">
    <property type="entry name" value="HD_domain"/>
</dbReference>
<evidence type="ECO:0000259" key="3">
    <source>
        <dbReference type="PROSITE" id="PS51832"/>
    </source>
</evidence>
<dbReference type="SUPFAM" id="SSF109604">
    <property type="entry name" value="HD-domain/PDEase-like"/>
    <property type="match status" value="1"/>
</dbReference>
<accession>A0A3A9KAZ1</accession>
<organism evidence="4 5">
    <name type="scientific">Salipaludibacillus neizhouensis</name>
    <dbReference type="NCBI Taxonomy" id="885475"/>
    <lineage>
        <taxon>Bacteria</taxon>
        <taxon>Bacillati</taxon>
        <taxon>Bacillota</taxon>
        <taxon>Bacilli</taxon>
        <taxon>Bacillales</taxon>
        <taxon>Bacillaceae</taxon>
    </lineage>
</organism>
<comment type="caution">
    <text evidence="4">The sequence shown here is derived from an EMBL/GenBank/DDBJ whole genome shotgun (WGS) entry which is preliminary data.</text>
</comment>
<feature type="transmembrane region" description="Helical" evidence="1">
    <location>
        <begin position="103"/>
        <end position="123"/>
    </location>
</feature>
<dbReference type="InterPro" id="IPR006675">
    <property type="entry name" value="HDIG_dom"/>
</dbReference>
<keyword evidence="1" id="KW-0812">Transmembrane</keyword>
<dbReference type="PROSITE" id="PS51832">
    <property type="entry name" value="HD_GYP"/>
    <property type="match status" value="1"/>
</dbReference>